<organism evidence="1 2">
    <name type="scientific">Paraburkholderia caribensis MBA4</name>
    <dbReference type="NCBI Taxonomy" id="1323664"/>
    <lineage>
        <taxon>Bacteria</taxon>
        <taxon>Pseudomonadati</taxon>
        <taxon>Pseudomonadota</taxon>
        <taxon>Betaproteobacteria</taxon>
        <taxon>Burkholderiales</taxon>
        <taxon>Burkholderiaceae</taxon>
        <taxon>Paraburkholderia</taxon>
    </lineage>
</organism>
<gene>
    <name evidence="1" type="ORF">K788_0009096</name>
</gene>
<proteinExistence type="predicted"/>
<evidence type="ECO:0000313" key="1">
    <source>
        <dbReference type="EMBL" id="ALL63727.1"/>
    </source>
</evidence>
<dbReference type="Proteomes" id="UP000019146">
    <property type="component" value="Chromosome 1"/>
</dbReference>
<dbReference type="EMBL" id="CP012746">
    <property type="protein sequence ID" value="ALL63727.1"/>
    <property type="molecule type" value="Genomic_DNA"/>
</dbReference>
<reference evidence="1 2" key="1">
    <citation type="journal article" date="2014" name="Genome Announc.">
        <title>Draft Genome Sequence of the Haloacid-Degrading Burkholderia caribensis Strain MBA4.</title>
        <authorList>
            <person name="Pan Y."/>
            <person name="Kong K.F."/>
            <person name="Tsang J.S."/>
        </authorList>
    </citation>
    <scope>NUCLEOTIDE SEQUENCE [LARGE SCALE GENOMIC DNA]</scope>
    <source>
        <strain evidence="1 2">MBA4</strain>
    </source>
</reference>
<protein>
    <submittedName>
        <fullName evidence="1">Uncharacterized protein</fullName>
    </submittedName>
</protein>
<dbReference type="KEGG" id="bcai:K788_0009096"/>
<sequence>MTRVPDTNTDNAFFQTDAVDRAVHRTGKLIALPYMQAACAVCLPSLKL</sequence>
<accession>A0A0P0R710</accession>
<evidence type="ECO:0000313" key="2">
    <source>
        <dbReference type="Proteomes" id="UP000019146"/>
    </source>
</evidence>
<dbReference type="AlphaFoldDB" id="A0A0P0R710"/>
<name>A0A0P0R710_9BURK</name>